<proteinExistence type="predicted"/>
<comment type="caution">
    <text evidence="1">The sequence shown here is derived from an EMBL/GenBank/DDBJ whole genome shotgun (WGS) entry which is preliminary data.</text>
</comment>
<gene>
    <name evidence="1" type="ORF">ACFOMH_00255</name>
</gene>
<keyword evidence="2" id="KW-1185">Reference proteome</keyword>
<name>A0ABV7R0V9_9RHOB</name>
<dbReference type="EMBL" id="JBHRXJ010000001">
    <property type="protein sequence ID" value="MFC3526585.1"/>
    <property type="molecule type" value="Genomic_DNA"/>
</dbReference>
<protein>
    <recommendedName>
        <fullName evidence="3">DUF3299 domain-containing protein</fullName>
    </recommendedName>
</protein>
<evidence type="ECO:0000313" key="1">
    <source>
        <dbReference type="EMBL" id="MFC3526585.1"/>
    </source>
</evidence>
<dbReference type="RefSeq" id="WP_377741863.1">
    <property type="nucleotide sequence ID" value="NZ_JBHRXJ010000001.1"/>
</dbReference>
<reference evidence="2" key="1">
    <citation type="journal article" date="2019" name="Int. J. Syst. Evol. Microbiol.">
        <title>The Global Catalogue of Microorganisms (GCM) 10K type strain sequencing project: providing services to taxonomists for standard genome sequencing and annotation.</title>
        <authorList>
            <consortium name="The Broad Institute Genomics Platform"/>
            <consortium name="The Broad Institute Genome Sequencing Center for Infectious Disease"/>
            <person name="Wu L."/>
            <person name="Ma J."/>
        </authorList>
    </citation>
    <scope>NUCLEOTIDE SEQUENCE [LARGE SCALE GENOMIC DNA]</scope>
    <source>
        <strain evidence="2">KCTC 42899</strain>
    </source>
</reference>
<sequence>MTTRRDLLTAPLLTAPFWLSLLGRPALAAPEVLKFRDLYLRGRALTPRAQGLQGQEVEMVGYMAPPLKPEINFFVLTRLPMSVCPFCESAAEWPTDIVLALTDDPVRPVRYTDLIRVSGRFETGFETDPETGFVSFLRLRAARYARL</sequence>
<dbReference type="Proteomes" id="UP001595721">
    <property type="component" value="Unassembled WGS sequence"/>
</dbReference>
<accession>A0ABV7R0V9</accession>
<evidence type="ECO:0008006" key="3">
    <source>
        <dbReference type="Google" id="ProtNLM"/>
    </source>
</evidence>
<evidence type="ECO:0000313" key="2">
    <source>
        <dbReference type="Proteomes" id="UP001595721"/>
    </source>
</evidence>
<organism evidence="1 2">
    <name type="scientific">Paracoccus mangrovi</name>
    <dbReference type="NCBI Taxonomy" id="1715645"/>
    <lineage>
        <taxon>Bacteria</taxon>
        <taxon>Pseudomonadati</taxon>
        <taxon>Pseudomonadota</taxon>
        <taxon>Alphaproteobacteria</taxon>
        <taxon>Rhodobacterales</taxon>
        <taxon>Paracoccaceae</taxon>
        <taxon>Paracoccus</taxon>
    </lineage>
</organism>